<dbReference type="GO" id="GO:0005886">
    <property type="term" value="C:plasma membrane"/>
    <property type="evidence" value="ECO:0007669"/>
    <property type="project" value="TreeGrafter"/>
</dbReference>
<evidence type="ECO:0000256" key="6">
    <source>
        <dbReference type="SAM" id="Phobius"/>
    </source>
</evidence>
<evidence type="ECO:0000256" key="3">
    <source>
        <dbReference type="ARBA" id="ARBA00022960"/>
    </source>
</evidence>
<feature type="transmembrane region" description="Helical" evidence="6">
    <location>
        <begin position="76"/>
        <end position="95"/>
    </location>
</feature>
<dbReference type="InterPro" id="IPR001182">
    <property type="entry name" value="FtsW/RodA"/>
</dbReference>
<dbReference type="EMBL" id="DVHM01000007">
    <property type="protein sequence ID" value="HIR69751.1"/>
    <property type="molecule type" value="Genomic_DNA"/>
</dbReference>
<evidence type="ECO:0000256" key="1">
    <source>
        <dbReference type="ARBA" id="ARBA00004141"/>
    </source>
</evidence>
<dbReference type="PANTHER" id="PTHR30474:SF1">
    <property type="entry name" value="PEPTIDOGLYCAN GLYCOSYLTRANSFERASE MRDB"/>
    <property type="match status" value="1"/>
</dbReference>
<keyword evidence="4 6" id="KW-1133">Transmembrane helix</keyword>
<feature type="transmembrane region" description="Helical" evidence="6">
    <location>
        <begin position="415"/>
        <end position="433"/>
    </location>
</feature>
<dbReference type="Proteomes" id="UP000823912">
    <property type="component" value="Unassembled WGS sequence"/>
</dbReference>
<reference evidence="7" key="1">
    <citation type="submission" date="2020-10" db="EMBL/GenBank/DDBJ databases">
        <authorList>
            <person name="Gilroy R."/>
        </authorList>
    </citation>
    <scope>NUCLEOTIDE SEQUENCE</scope>
    <source>
        <strain evidence="7">ChiSjej5B23-6657</strain>
    </source>
</reference>
<feature type="transmembrane region" description="Helical" evidence="6">
    <location>
        <begin position="343"/>
        <end position="364"/>
    </location>
</feature>
<feature type="transmembrane region" description="Helical" evidence="6">
    <location>
        <begin position="216"/>
        <end position="237"/>
    </location>
</feature>
<feature type="transmembrane region" description="Helical" evidence="6">
    <location>
        <begin position="138"/>
        <end position="158"/>
    </location>
</feature>
<comment type="subcellular location">
    <subcellularLocation>
        <location evidence="1">Membrane</location>
        <topology evidence="1">Multi-pass membrane protein</topology>
    </subcellularLocation>
</comment>
<dbReference type="GO" id="GO:0032153">
    <property type="term" value="C:cell division site"/>
    <property type="evidence" value="ECO:0007669"/>
    <property type="project" value="TreeGrafter"/>
</dbReference>
<feature type="transmembrane region" description="Helical" evidence="6">
    <location>
        <begin position="249"/>
        <end position="269"/>
    </location>
</feature>
<dbReference type="AlphaFoldDB" id="A0A9D1J9M4"/>
<keyword evidence="2 6" id="KW-0812">Transmembrane</keyword>
<dbReference type="NCBIfam" id="NF038403">
    <property type="entry name" value="perm_prefix_1"/>
    <property type="match status" value="1"/>
</dbReference>
<evidence type="ECO:0000256" key="2">
    <source>
        <dbReference type="ARBA" id="ARBA00022692"/>
    </source>
</evidence>
<reference evidence="7" key="2">
    <citation type="journal article" date="2021" name="PeerJ">
        <title>Extensive microbial diversity within the chicken gut microbiome revealed by metagenomics and culture.</title>
        <authorList>
            <person name="Gilroy R."/>
            <person name="Ravi A."/>
            <person name="Getino M."/>
            <person name="Pursley I."/>
            <person name="Horton D.L."/>
            <person name="Alikhan N.F."/>
            <person name="Baker D."/>
            <person name="Gharbi K."/>
            <person name="Hall N."/>
            <person name="Watson M."/>
            <person name="Adriaenssens E.M."/>
            <person name="Foster-Nyarko E."/>
            <person name="Jarju S."/>
            <person name="Secka A."/>
            <person name="Antonio M."/>
            <person name="Oren A."/>
            <person name="Chaudhuri R.R."/>
            <person name="La Ragione R."/>
            <person name="Hildebrand F."/>
            <person name="Pallen M.J."/>
        </authorList>
    </citation>
    <scope>NUCLEOTIDE SEQUENCE</scope>
    <source>
        <strain evidence="7">ChiSjej5B23-6657</strain>
    </source>
</reference>
<evidence type="ECO:0008006" key="9">
    <source>
        <dbReference type="Google" id="ProtNLM"/>
    </source>
</evidence>
<evidence type="ECO:0000256" key="4">
    <source>
        <dbReference type="ARBA" id="ARBA00022989"/>
    </source>
</evidence>
<feature type="transmembrane region" description="Helical" evidence="6">
    <location>
        <begin position="193"/>
        <end position="210"/>
    </location>
</feature>
<keyword evidence="5 6" id="KW-0472">Membrane</keyword>
<protein>
    <recommendedName>
        <fullName evidence="9">FtsW/RodA/SpoVE family cell cycle protein</fullName>
    </recommendedName>
</protein>
<dbReference type="GO" id="GO:0008360">
    <property type="term" value="P:regulation of cell shape"/>
    <property type="evidence" value="ECO:0007669"/>
    <property type="project" value="UniProtKB-KW"/>
</dbReference>
<sequence>MTREEYLSAVEEQIRCKKVRPMVRRELEDHIQDQRDAYISEGKIGREAEKLAVCQMGDPVETGRALDRIHRPRMEWMLPLMAVLLSACGLMIQYLSLTVSGEEMTLLSFLSGTLPVYGIGIMLMIGISFVDYRFLDRIVWPLYLGLLVCAAALSDWMHYDNEQMASPREILWTLFLVLFAVIVYRSRGEGMRGMAKNLGLLLFHCLYMNVMTNFHVYYAVVGACLIMVLAAAVRGLYGGDRERQSLTFLALFGGVPAFFIFLCLIWGVLCKGLGVGADSIGNYHVQRLLAWLMPEEYSHSFAFTFLQARDQAGRMSFLGNGDFGLFDDLGPGADYVVGRLAAWFGWGALLLVILFLAVFLGRMVRDVLAQKNRMGFLIGTGICGLFCLKMVLYVLQNLGIMYSVFSVDMPFLSGQPHSVILHFALLGLLMAVYRNTMTAPEIGGTRRRLRFRVALETENVR</sequence>
<dbReference type="InterPro" id="IPR047928">
    <property type="entry name" value="Perm_prefix_1"/>
</dbReference>
<evidence type="ECO:0000313" key="7">
    <source>
        <dbReference type="EMBL" id="HIR69751.1"/>
    </source>
</evidence>
<proteinExistence type="predicted"/>
<gene>
    <name evidence="7" type="ORF">IAA55_00535</name>
</gene>
<keyword evidence="3" id="KW-0133">Cell shape</keyword>
<dbReference type="GO" id="GO:0051301">
    <property type="term" value="P:cell division"/>
    <property type="evidence" value="ECO:0007669"/>
    <property type="project" value="InterPro"/>
</dbReference>
<feature type="transmembrane region" description="Helical" evidence="6">
    <location>
        <begin position="376"/>
        <end position="395"/>
    </location>
</feature>
<dbReference type="PANTHER" id="PTHR30474">
    <property type="entry name" value="CELL CYCLE PROTEIN"/>
    <property type="match status" value="1"/>
</dbReference>
<dbReference type="GO" id="GO:0015648">
    <property type="term" value="F:lipid-linked peptidoglycan transporter activity"/>
    <property type="evidence" value="ECO:0007669"/>
    <property type="project" value="TreeGrafter"/>
</dbReference>
<evidence type="ECO:0000256" key="5">
    <source>
        <dbReference type="ARBA" id="ARBA00023136"/>
    </source>
</evidence>
<comment type="caution">
    <text evidence="7">The sequence shown here is derived from an EMBL/GenBank/DDBJ whole genome shotgun (WGS) entry which is preliminary data.</text>
</comment>
<feature type="transmembrane region" description="Helical" evidence="6">
    <location>
        <begin position="107"/>
        <end position="126"/>
    </location>
</feature>
<accession>A0A9D1J9M4</accession>
<feature type="transmembrane region" description="Helical" evidence="6">
    <location>
        <begin position="170"/>
        <end position="186"/>
    </location>
</feature>
<organism evidence="7 8">
    <name type="scientific">Candidatus Pullilachnospira gallistercoris</name>
    <dbReference type="NCBI Taxonomy" id="2840911"/>
    <lineage>
        <taxon>Bacteria</taxon>
        <taxon>Bacillati</taxon>
        <taxon>Bacillota</taxon>
        <taxon>Clostridia</taxon>
        <taxon>Lachnospirales</taxon>
        <taxon>Lachnospiraceae</taxon>
        <taxon>Lachnospiraceae incertae sedis</taxon>
        <taxon>Candidatus Pullilachnospira</taxon>
    </lineage>
</organism>
<evidence type="ECO:0000313" key="8">
    <source>
        <dbReference type="Proteomes" id="UP000823912"/>
    </source>
</evidence>
<name>A0A9D1J9M4_9FIRM</name>